<feature type="compositionally biased region" description="Basic and acidic residues" evidence="8">
    <location>
        <begin position="648"/>
        <end position="670"/>
    </location>
</feature>
<feature type="compositionally biased region" description="Low complexity" evidence="8">
    <location>
        <begin position="631"/>
        <end position="647"/>
    </location>
</feature>
<name>A7TSU7_VANPO</name>
<keyword evidence="1 6" id="KW-0547">Nucleotide-binding</keyword>
<gene>
    <name evidence="11" type="ORF">Kpol_340p2</name>
</gene>
<dbReference type="Pfam" id="PF00271">
    <property type="entry name" value="Helicase_C"/>
    <property type="match status" value="1"/>
</dbReference>
<reference evidence="11 12" key="1">
    <citation type="journal article" date="2007" name="Proc. Natl. Acad. Sci. U.S.A.">
        <title>Independent sorting-out of thousands of duplicated gene pairs in two yeast species descended from a whole-genome duplication.</title>
        <authorList>
            <person name="Scannell D.R."/>
            <person name="Frank A.C."/>
            <person name="Conant G.C."/>
            <person name="Byrne K.P."/>
            <person name="Woolfit M."/>
            <person name="Wolfe K.H."/>
        </authorList>
    </citation>
    <scope>NUCLEOTIDE SEQUENCE [LARGE SCALE GENOMIC DNA]</scope>
    <source>
        <strain evidence="12">ATCC 22028 / DSM 70294 / BCRC 21397 / CBS 2163 / NBRC 10782 / NRRL Y-8283 / UCD 57-17</strain>
    </source>
</reference>
<dbReference type="InterPro" id="IPR011545">
    <property type="entry name" value="DEAD/DEAH_box_helicase_dom"/>
</dbReference>
<dbReference type="OrthoDB" id="193716at2759"/>
<comment type="function">
    <text evidence="7">RNA helicase.</text>
</comment>
<sequence length="670" mass="75734">MTTTMMLRNAGFMKSRLPGFAELVKSGLSVVTVSRNYQISSNLKREFQYNRNGATGRDKGYYSRDNSHSFGRHGGRFARKAPVEDKDPDSLDAKNFTKVVVMPKLENEVEVTLDQLKDENIIDTMLHLSISRMGFPNLTAVQQKTIKPILENEDRDVIARAKTGTGKTFAFLIPLFEHLIRTRRESPDMVKAVVLAPTRDLALQIEQEVHKIHSNNYALKKFGCMSVVGGTKFGQSLFQLKKTRPNIIIATPGRFIATVEAVGAEYFKHVDFKVLDEADRLLEIGFKDDLEYISTSLNGLNDVGKDHIRTLLFSATLDEKVQTLADDVMNKSECLFLDTVDKNEPESHEKIEQSLVVSQNFAESTYAVIDHLLKQTKNVPNYKAILFTPTIKATKFLSNLLKKSLHRYPVYEFHGKIDQAKRTRIVGSFKGAPAGLLVCTDVGARGMDFPNVTEVLQLGVPSELSNYVHRIGRTARGGKEGASVIFLSDSELGLIENLEKEKNISIENKSNYEPSSEIMENVEKLIESEEELADVLISVISFYRGNSSVLGLDENKAFMSIASSYGTFLKDPTQKIPIYNKGMLEKIGLVNNTISSEMFDLKGDASDHMERLAMSRSRSPNRKFSRNKSFNPSNKYGNYKSNNYRNFNNRDSRGEEDYQYKRSNRFRERF</sequence>
<protein>
    <recommendedName>
        <fullName evidence="7">ATP-dependent RNA helicase</fullName>
        <ecNumber evidence="7">3.6.4.13</ecNumber>
    </recommendedName>
</protein>
<evidence type="ECO:0000256" key="6">
    <source>
        <dbReference type="RuleBase" id="RU000492"/>
    </source>
</evidence>
<feature type="region of interest" description="Disordered" evidence="8">
    <location>
        <begin position="613"/>
        <end position="670"/>
    </location>
</feature>
<dbReference type="eggNOG" id="KOG0342">
    <property type="taxonomic scope" value="Eukaryota"/>
</dbReference>
<dbReference type="InParanoid" id="A7TSU7"/>
<dbReference type="PhylomeDB" id="A7TSU7"/>
<dbReference type="OMA" id="AHEKIDQ"/>
<dbReference type="Pfam" id="PF00270">
    <property type="entry name" value="DEAD"/>
    <property type="match status" value="1"/>
</dbReference>
<dbReference type="GO" id="GO:0070125">
    <property type="term" value="P:mitochondrial translational elongation"/>
    <property type="evidence" value="ECO:0007669"/>
    <property type="project" value="EnsemblFungi"/>
</dbReference>
<evidence type="ECO:0000256" key="2">
    <source>
        <dbReference type="ARBA" id="ARBA00022801"/>
    </source>
</evidence>
<dbReference type="SUPFAM" id="SSF52540">
    <property type="entry name" value="P-loop containing nucleoside triphosphate hydrolases"/>
    <property type="match status" value="1"/>
</dbReference>
<dbReference type="GO" id="GO:0005761">
    <property type="term" value="C:mitochondrial ribosome"/>
    <property type="evidence" value="ECO:0007669"/>
    <property type="project" value="EnsemblFungi"/>
</dbReference>
<feature type="domain" description="Helicase C-terminal" evidence="10">
    <location>
        <begin position="368"/>
        <end position="526"/>
    </location>
</feature>
<evidence type="ECO:0000313" key="11">
    <source>
        <dbReference type="EMBL" id="EDO14655.1"/>
    </source>
</evidence>
<dbReference type="RefSeq" id="XP_001642513.1">
    <property type="nucleotide sequence ID" value="XM_001642463.1"/>
</dbReference>
<proteinExistence type="inferred from homology"/>
<evidence type="ECO:0000259" key="10">
    <source>
        <dbReference type="PROSITE" id="PS51194"/>
    </source>
</evidence>
<evidence type="ECO:0000313" key="12">
    <source>
        <dbReference type="Proteomes" id="UP000000267"/>
    </source>
</evidence>
<dbReference type="InterPro" id="IPR001650">
    <property type="entry name" value="Helicase_C-like"/>
</dbReference>
<dbReference type="FunCoup" id="A7TSU7">
    <property type="interactions" value="244"/>
</dbReference>
<dbReference type="InterPro" id="IPR014001">
    <property type="entry name" value="Helicase_ATP-bd"/>
</dbReference>
<dbReference type="PROSITE" id="PS00039">
    <property type="entry name" value="DEAD_ATP_HELICASE"/>
    <property type="match status" value="1"/>
</dbReference>
<dbReference type="GO" id="GO:0003724">
    <property type="term" value="F:RNA helicase activity"/>
    <property type="evidence" value="ECO:0007669"/>
    <property type="project" value="UniProtKB-EC"/>
</dbReference>
<evidence type="ECO:0000256" key="1">
    <source>
        <dbReference type="ARBA" id="ARBA00022741"/>
    </source>
</evidence>
<feature type="domain" description="Helicase ATP-binding" evidence="9">
    <location>
        <begin position="148"/>
        <end position="335"/>
    </location>
</feature>
<dbReference type="InterPro" id="IPR000629">
    <property type="entry name" value="RNA-helicase_DEAD-box_CS"/>
</dbReference>
<keyword evidence="5 7" id="KW-0694">RNA-binding</keyword>
<dbReference type="SMART" id="SM00487">
    <property type="entry name" value="DEXDc"/>
    <property type="match status" value="1"/>
</dbReference>
<dbReference type="GO" id="GO:0033592">
    <property type="term" value="F:RNA strand annealing activity"/>
    <property type="evidence" value="ECO:0007669"/>
    <property type="project" value="EnsemblFungi"/>
</dbReference>
<keyword evidence="2 6" id="KW-0378">Hydrolase</keyword>
<keyword evidence="4 6" id="KW-0067">ATP-binding</keyword>
<dbReference type="GO" id="GO:0005524">
    <property type="term" value="F:ATP binding"/>
    <property type="evidence" value="ECO:0007669"/>
    <property type="project" value="UniProtKB-UniRule"/>
</dbReference>
<keyword evidence="3 6" id="KW-0347">Helicase</keyword>
<evidence type="ECO:0000256" key="4">
    <source>
        <dbReference type="ARBA" id="ARBA00022840"/>
    </source>
</evidence>
<dbReference type="AlphaFoldDB" id="A7TSU7"/>
<accession>A7TSU7</accession>
<evidence type="ECO:0000256" key="7">
    <source>
        <dbReference type="RuleBase" id="RU365068"/>
    </source>
</evidence>
<dbReference type="GeneID" id="5542681"/>
<dbReference type="GO" id="GO:0016787">
    <property type="term" value="F:hydrolase activity"/>
    <property type="evidence" value="ECO:0007669"/>
    <property type="project" value="UniProtKB-KW"/>
</dbReference>
<dbReference type="PANTHER" id="PTHR24031">
    <property type="entry name" value="RNA HELICASE"/>
    <property type="match status" value="1"/>
</dbReference>
<dbReference type="PROSITE" id="PS51194">
    <property type="entry name" value="HELICASE_CTER"/>
    <property type="match status" value="1"/>
</dbReference>
<dbReference type="EMBL" id="DS480525">
    <property type="protein sequence ID" value="EDO14655.1"/>
    <property type="molecule type" value="Genomic_DNA"/>
</dbReference>
<dbReference type="Gene3D" id="3.40.50.300">
    <property type="entry name" value="P-loop containing nucleotide triphosphate hydrolases"/>
    <property type="match status" value="2"/>
</dbReference>
<dbReference type="HOGENOM" id="CLU_003041_26_6_1"/>
<dbReference type="SMART" id="SM00490">
    <property type="entry name" value="HELICc"/>
    <property type="match status" value="1"/>
</dbReference>
<dbReference type="GO" id="GO:0002151">
    <property type="term" value="F:G-quadruplex RNA binding"/>
    <property type="evidence" value="ECO:0007669"/>
    <property type="project" value="EnsemblFungi"/>
</dbReference>
<dbReference type="GO" id="GO:0000373">
    <property type="term" value="P:Group II intron splicing"/>
    <property type="evidence" value="ECO:0007669"/>
    <property type="project" value="EnsemblFungi"/>
</dbReference>
<dbReference type="GO" id="GO:0034337">
    <property type="term" value="P:RNA folding"/>
    <property type="evidence" value="ECO:0007669"/>
    <property type="project" value="EnsemblFungi"/>
</dbReference>
<comment type="domain">
    <text evidence="7">The Q motif is unique to and characteristic of the DEAD box family of RNA helicases and controls ATP binding and hydrolysis.</text>
</comment>
<organism evidence="12">
    <name type="scientific">Vanderwaltozyma polyspora (strain ATCC 22028 / DSM 70294 / BCRC 21397 / CBS 2163 / NBRC 10782 / NRRL Y-8283 / UCD 57-17)</name>
    <name type="common">Kluyveromyces polysporus</name>
    <dbReference type="NCBI Taxonomy" id="436907"/>
    <lineage>
        <taxon>Eukaryota</taxon>
        <taxon>Fungi</taxon>
        <taxon>Dikarya</taxon>
        <taxon>Ascomycota</taxon>
        <taxon>Saccharomycotina</taxon>
        <taxon>Saccharomycetes</taxon>
        <taxon>Saccharomycetales</taxon>
        <taxon>Saccharomycetaceae</taxon>
        <taxon>Vanderwaltozyma</taxon>
    </lineage>
</organism>
<keyword evidence="12" id="KW-1185">Reference proteome</keyword>
<dbReference type="KEGG" id="vpo:Kpol_340p2"/>
<dbReference type="GO" id="GO:0051880">
    <property type="term" value="F:G-quadruplex DNA binding"/>
    <property type="evidence" value="ECO:0007669"/>
    <property type="project" value="EnsemblFungi"/>
</dbReference>
<dbReference type="GO" id="GO:0000372">
    <property type="term" value="P:Group I intron splicing"/>
    <property type="evidence" value="ECO:0007669"/>
    <property type="project" value="EnsemblFungi"/>
</dbReference>
<dbReference type="GO" id="GO:0000963">
    <property type="term" value="P:mitochondrial RNA processing"/>
    <property type="evidence" value="ECO:0007669"/>
    <property type="project" value="EnsemblFungi"/>
</dbReference>
<evidence type="ECO:0000256" key="5">
    <source>
        <dbReference type="ARBA" id="ARBA00022884"/>
    </source>
</evidence>
<dbReference type="PROSITE" id="PS51192">
    <property type="entry name" value="HELICASE_ATP_BIND_1"/>
    <property type="match status" value="1"/>
</dbReference>
<dbReference type="CDD" id="cd18787">
    <property type="entry name" value="SF2_C_DEAD"/>
    <property type="match status" value="1"/>
</dbReference>
<evidence type="ECO:0000256" key="3">
    <source>
        <dbReference type="ARBA" id="ARBA00022806"/>
    </source>
</evidence>
<comment type="catalytic activity">
    <reaction evidence="7">
        <text>ATP + H2O = ADP + phosphate + H(+)</text>
        <dbReference type="Rhea" id="RHEA:13065"/>
        <dbReference type="ChEBI" id="CHEBI:15377"/>
        <dbReference type="ChEBI" id="CHEBI:15378"/>
        <dbReference type="ChEBI" id="CHEBI:30616"/>
        <dbReference type="ChEBI" id="CHEBI:43474"/>
        <dbReference type="ChEBI" id="CHEBI:456216"/>
        <dbReference type="EC" id="3.6.4.13"/>
    </reaction>
</comment>
<dbReference type="InterPro" id="IPR027417">
    <property type="entry name" value="P-loop_NTPase"/>
</dbReference>
<dbReference type="STRING" id="436907.A7TSU7"/>
<dbReference type="GO" id="GO:0070124">
    <property type="term" value="P:mitochondrial translational initiation"/>
    <property type="evidence" value="ECO:0007669"/>
    <property type="project" value="EnsemblFungi"/>
</dbReference>
<evidence type="ECO:0000256" key="8">
    <source>
        <dbReference type="SAM" id="MobiDB-lite"/>
    </source>
</evidence>
<evidence type="ECO:0000259" key="9">
    <source>
        <dbReference type="PROSITE" id="PS51192"/>
    </source>
</evidence>
<dbReference type="GO" id="GO:0006392">
    <property type="term" value="P:transcription elongation by mitochondrial RNA polymerase"/>
    <property type="evidence" value="ECO:0007669"/>
    <property type="project" value="EnsemblFungi"/>
</dbReference>
<dbReference type="Proteomes" id="UP000000267">
    <property type="component" value="Unassembled WGS sequence"/>
</dbReference>
<comment type="similarity">
    <text evidence="6">Belongs to the DEAD box helicase family.</text>
</comment>
<dbReference type="EC" id="3.6.4.13" evidence="7"/>